<proteinExistence type="predicted"/>
<name>A0A381ZHG5_9ZZZZ</name>
<evidence type="ECO:0008006" key="2">
    <source>
        <dbReference type="Google" id="ProtNLM"/>
    </source>
</evidence>
<protein>
    <recommendedName>
        <fullName evidence="2">LPS biosynthesis protein WbpG</fullName>
    </recommendedName>
</protein>
<organism evidence="1">
    <name type="scientific">marine metagenome</name>
    <dbReference type="NCBI Taxonomy" id="408172"/>
    <lineage>
        <taxon>unclassified sequences</taxon>
        <taxon>metagenomes</taxon>
        <taxon>ecological metagenomes</taxon>
    </lineage>
</organism>
<dbReference type="InterPro" id="IPR020022">
    <property type="entry name" value="N-acetyl_sugar_amidoTrfase"/>
</dbReference>
<reference evidence="1" key="1">
    <citation type="submission" date="2018-05" db="EMBL/GenBank/DDBJ databases">
        <authorList>
            <person name="Lanie J.A."/>
            <person name="Ng W.-L."/>
            <person name="Kazmierczak K.M."/>
            <person name="Andrzejewski T.M."/>
            <person name="Davidsen T.M."/>
            <person name="Wayne K.J."/>
            <person name="Tettelin H."/>
            <person name="Glass J.I."/>
            <person name="Rusch D."/>
            <person name="Podicherti R."/>
            <person name="Tsui H.-C.T."/>
            <person name="Winkler M.E."/>
        </authorList>
    </citation>
    <scope>NUCLEOTIDE SEQUENCE</scope>
</reference>
<dbReference type="SUPFAM" id="SSF52402">
    <property type="entry name" value="Adenine nucleotide alpha hydrolases-like"/>
    <property type="match status" value="1"/>
</dbReference>
<sequence length="379" mass="43865">MKICKKCIQPDTRPGVFFNQESICGACLWEDEKKKIDWAERRKELEVIVNDAKKSNAVYDCVIGVSGGKDSTKQAITARDELGLHCLLVNYQPENITELGRKNIENLKSLGFDLISIRPNPKIMMKVTKHDFFNYLNFVKASEFPLYASTYIIAEKFKIPLIIQGENPGLTVGTSLTGVGTDSDALKAYQLQTLSGGIQEYLNVDGITEKDLYFFHYDVQKLLDLNVKGIWIQYYLKEWSSTGNAEFSKKYGFQERENIKPEEVGTYVPFNACDSDVVHVNQMLKFMKFGFGQCMDHVCYDLRDNLMDRKTAIDLVLKYDGKCAEHYIDKFCTYIEISKDEFWQTVDKFRGEMWLKKDGKYYNKFHEKLKQEYNNEINS</sequence>
<dbReference type="AlphaFoldDB" id="A0A381ZHG5"/>
<gene>
    <name evidence="1" type="ORF">METZ01_LOCUS141544</name>
</gene>
<evidence type="ECO:0000313" key="1">
    <source>
        <dbReference type="EMBL" id="SVA88690.1"/>
    </source>
</evidence>
<accession>A0A381ZHG5</accession>
<dbReference type="EMBL" id="UINC01021337">
    <property type="protein sequence ID" value="SVA88690.1"/>
    <property type="molecule type" value="Genomic_DNA"/>
</dbReference>
<dbReference type="NCBIfam" id="TIGR03573">
    <property type="entry name" value="WbuX"/>
    <property type="match status" value="1"/>
</dbReference>